<evidence type="ECO:0000256" key="2">
    <source>
        <dbReference type="ARBA" id="ARBA00022801"/>
    </source>
</evidence>
<dbReference type="Pfam" id="PF03975">
    <property type="entry name" value="CheD"/>
    <property type="match status" value="1"/>
</dbReference>
<dbReference type="InterPro" id="IPR011324">
    <property type="entry name" value="Cytotoxic_necrot_fac-like_cat"/>
</dbReference>
<dbReference type="InterPro" id="IPR005659">
    <property type="entry name" value="Chemorcpt_Glu_NH3ase_CheD"/>
</dbReference>
<evidence type="ECO:0000313" key="5">
    <source>
        <dbReference type="Proteomes" id="UP000075349"/>
    </source>
</evidence>
<dbReference type="AlphaFoldDB" id="A0A151JE72"/>
<evidence type="ECO:0000256" key="1">
    <source>
        <dbReference type="ARBA" id="ARBA00022500"/>
    </source>
</evidence>
<dbReference type="Proteomes" id="UP000075349">
    <property type="component" value="Unassembled WGS sequence"/>
</dbReference>
<dbReference type="GO" id="GO:0006935">
    <property type="term" value="P:chemotaxis"/>
    <property type="evidence" value="ECO:0007669"/>
    <property type="project" value="UniProtKB-UniRule"/>
</dbReference>
<dbReference type="HAMAP" id="MF_01440">
    <property type="entry name" value="CheD"/>
    <property type="match status" value="1"/>
</dbReference>
<dbReference type="SUPFAM" id="SSF64438">
    <property type="entry name" value="CNF1/YfiH-like putative cysteine hydrolases"/>
    <property type="match status" value="1"/>
</dbReference>
<reference evidence="5" key="1">
    <citation type="submission" date="2015-12" db="EMBL/GenBank/DDBJ databases">
        <authorList>
            <person name="Tarr C.L."/>
            <person name="Gladney L.M."/>
        </authorList>
    </citation>
    <scope>NUCLEOTIDE SEQUENCE [LARGE SCALE GENOMIC DNA]</scope>
    <source>
        <strain evidence="5">2756-81</strain>
    </source>
</reference>
<dbReference type="EC" id="3.5.1.44" evidence="3"/>
<evidence type="ECO:0000256" key="3">
    <source>
        <dbReference type="HAMAP-Rule" id="MF_01440"/>
    </source>
</evidence>
<dbReference type="InterPro" id="IPR038592">
    <property type="entry name" value="CheD-like_sf"/>
</dbReference>
<proteinExistence type="inferred from homology"/>
<comment type="catalytic activity">
    <reaction evidence="3">
        <text>L-glutaminyl-[protein] + H2O = L-glutamyl-[protein] + NH4(+)</text>
        <dbReference type="Rhea" id="RHEA:16441"/>
        <dbReference type="Rhea" id="RHEA-COMP:10207"/>
        <dbReference type="Rhea" id="RHEA-COMP:10208"/>
        <dbReference type="ChEBI" id="CHEBI:15377"/>
        <dbReference type="ChEBI" id="CHEBI:28938"/>
        <dbReference type="ChEBI" id="CHEBI:29973"/>
        <dbReference type="ChEBI" id="CHEBI:30011"/>
        <dbReference type="EC" id="3.5.1.44"/>
    </reaction>
</comment>
<dbReference type="PANTHER" id="PTHR35147">
    <property type="entry name" value="CHEMORECEPTOR GLUTAMINE DEAMIDASE CHED-RELATED"/>
    <property type="match status" value="1"/>
</dbReference>
<dbReference type="CDD" id="cd16352">
    <property type="entry name" value="CheD"/>
    <property type="match status" value="1"/>
</dbReference>
<dbReference type="EMBL" id="LOMK01000002">
    <property type="protein sequence ID" value="KYN23883.1"/>
    <property type="molecule type" value="Genomic_DNA"/>
</dbReference>
<keyword evidence="2 3" id="KW-0378">Hydrolase</keyword>
<protein>
    <recommendedName>
        <fullName evidence="3">Probable chemoreceptor glutamine deamidase CheD</fullName>
        <ecNumber evidence="3">3.5.1.44</ecNumber>
    </recommendedName>
</protein>
<comment type="caution">
    <text evidence="4">The sequence shown here is derived from an EMBL/GenBank/DDBJ whole genome shotgun (WGS) entry which is preliminary data.</text>
</comment>
<keyword evidence="1 3" id="KW-0145">Chemotaxis</keyword>
<organism evidence="4 5">
    <name type="scientific">Vibrio cidicii</name>
    <dbReference type="NCBI Taxonomy" id="1763883"/>
    <lineage>
        <taxon>Bacteria</taxon>
        <taxon>Pseudomonadati</taxon>
        <taxon>Pseudomonadota</taxon>
        <taxon>Gammaproteobacteria</taxon>
        <taxon>Vibrionales</taxon>
        <taxon>Vibrionaceae</taxon>
        <taxon>Vibrio</taxon>
    </lineage>
</organism>
<dbReference type="Gene3D" id="3.30.1330.200">
    <property type="match status" value="1"/>
</dbReference>
<accession>A0A151JE72</accession>
<dbReference type="PANTHER" id="PTHR35147:SF3">
    <property type="entry name" value="CHEMORECEPTOR GLUTAMINE DEAMIDASE CHED 1-RELATED"/>
    <property type="match status" value="1"/>
</dbReference>
<comment type="similarity">
    <text evidence="3">Belongs to the CheD family.</text>
</comment>
<dbReference type="GO" id="GO:0050568">
    <property type="term" value="F:protein-glutamine glutaminase activity"/>
    <property type="evidence" value="ECO:0007669"/>
    <property type="project" value="UniProtKB-UniRule"/>
</dbReference>
<sequence length="196" mass="22183">MRSSVHRGRTHIMLGPGEYHACHKKPIFSTILGSCVATCLWDPVHHVMGMNHFLLANTQSQRRDPLLFSQAGRYGIHAMELLINAMLKKGAERKHLQAKAFGGCNLLDSKGKEVLPFTIGQLNSQFVIEFLKQEKIPLVASSFGGAHARVVYFTPDDNFSVYVKRVGQQNQHALAKQERDFLLQQSQQKSRPIQFW</sequence>
<comment type="function">
    <text evidence="3">Probably deamidates glutamine residues to glutamate on methyl-accepting chemotaxis receptors (MCPs), playing an important role in chemotaxis.</text>
</comment>
<evidence type="ECO:0000313" key="4">
    <source>
        <dbReference type="EMBL" id="KYN23883.1"/>
    </source>
</evidence>
<gene>
    <name evidence="3" type="primary">cheD</name>
    <name evidence="4" type="ORF">AUQ44_18700</name>
</gene>
<name>A0A151JE72_9VIBR</name>